<dbReference type="PANTHER" id="PTHR23189">
    <property type="entry name" value="RNA RECOGNITION MOTIF-CONTAINING"/>
    <property type="match status" value="1"/>
</dbReference>
<dbReference type="FunFam" id="3.30.70.330:FF:000143">
    <property type="entry name" value="msx2-interacting protein-like isoform X1"/>
    <property type="match status" value="1"/>
</dbReference>
<evidence type="ECO:0000256" key="9">
    <source>
        <dbReference type="ARBA" id="ARBA00023015"/>
    </source>
</evidence>
<feature type="region of interest" description="Disordered" evidence="19">
    <location>
        <begin position="3721"/>
        <end position="3776"/>
    </location>
</feature>
<feature type="compositionally biased region" description="Basic and acidic residues" evidence="19">
    <location>
        <begin position="2314"/>
        <end position="2323"/>
    </location>
</feature>
<feature type="compositionally biased region" description="Basic residues" evidence="19">
    <location>
        <begin position="2046"/>
        <end position="2055"/>
    </location>
</feature>
<feature type="compositionally biased region" description="Polar residues" evidence="19">
    <location>
        <begin position="3654"/>
        <end position="3670"/>
    </location>
</feature>
<dbReference type="FunFam" id="2.40.290.10:FF:000002">
    <property type="entry name" value="Spen family transcriptional repressor"/>
    <property type="match status" value="1"/>
</dbReference>
<evidence type="ECO:0000256" key="13">
    <source>
        <dbReference type="ARBA" id="ARBA00023163"/>
    </source>
</evidence>
<evidence type="ECO:0000256" key="2">
    <source>
        <dbReference type="ARBA" id="ARBA00005387"/>
    </source>
</evidence>
<dbReference type="InterPro" id="IPR010912">
    <property type="entry name" value="SPOC_met"/>
</dbReference>
<keyword evidence="23" id="KW-1185">Reference proteome</keyword>
<feature type="domain" description="RRM" evidence="20">
    <location>
        <begin position="6"/>
        <end position="85"/>
    </location>
</feature>
<evidence type="ECO:0000256" key="10">
    <source>
        <dbReference type="ARBA" id="ARBA00023054"/>
    </source>
</evidence>
<feature type="compositionally biased region" description="Basic residues" evidence="19">
    <location>
        <begin position="2239"/>
        <end position="2261"/>
    </location>
</feature>
<dbReference type="GO" id="GO:0003723">
    <property type="term" value="F:RNA binding"/>
    <property type="evidence" value="ECO:0007669"/>
    <property type="project" value="UniProtKB-UniRule"/>
</dbReference>
<feature type="region of interest" description="Disordered" evidence="19">
    <location>
        <begin position="800"/>
        <end position="856"/>
    </location>
</feature>
<dbReference type="Gene3D" id="2.40.290.10">
    <property type="match status" value="1"/>
</dbReference>
<feature type="compositionally biased region" description="Basic and acidic residues" evidence="19">
    <location>
        <begin position="1990"/>
        <end position="2001"/>
    </location>
</feature>
<feature type="compositionally biased region" description="Basic and acidic residues" evidence="19">
    <location>
        <begin position="2360"/>
        <end position="2375"/>
    </location>
</feature>
<name>A0A5N4AYA2_PHOPY</name>
<dbReference type="Proteomes" id="UP000327044">
    <property type="component" value="Unassembled WGS sequence"/>
</dbReference>
<dbReference type="CDD" id="cd21543">
    <property type="entry name" value="SPOC_SHARP"/>
    <property type="match status" value="1"/>
</dbReference>
<feature type="compositionally biased region" description="Basic and acidic residues" evidence="19">
    <location>
        <begin position="1858"/>
        <end position="1885"/>
    </location>
</feature>
<feature type="compositionally biased region" description="Basic and acidic residues" evidence="19">
    <location>
        <begin position="1597"/>
        <end position="1614"/>
    </location>
</feature>
<feature type="region of interest" description="Disordered" evidence="19">
    <location>
        <begin position="3653"/>
        <end position="3684"/>
    </location>
</feature>
<dbReference type="InterPro" id="IPR016194">
    <property type="entry name" value="SPOC-like_C_dom_sf"/>
</dbReference>
<feature type="compositionally biased region" description="Low complexity" evidence="19">
    <location>
        <begin position="2284"/>
        <end position="2309"/>
    </location>
</feature>
<dbReference type="InterPro" id="IPR000504">
    <property type="entry name" value="RRM_dom"/>
</dbReference>
<feature type="region of interest" description="Disordered" evidence="19">
    <location>
        <begin position="3203"/>
        <end position="3291"/>
    </location>
</feature>
<feature type="compositionally biased region" description="Basic and acidic residues" evidence="19">
    <location>
        <begin position="834"/>
        <end position="853"/>
    </location>
</feature>
<keyword evidence="9" id="KW-0805">Transcription regulation</keyword>
<feature type="compositionally biased region" description="Basic and acidic residues" evidence="19">
    <location>
        <begin position="778"/>
        <end position="787"/>
    </location>
</feature>
<dbReference type="PROSITE" id="PS50102">
    <property type="entry name" value="RRM"/>
    <property type="match status" value="4"/>
</dbReference>
<feature type="region of interest" description="Disordered" evidence="19">
    <location>
        <begin position="1516"/>
        <end position="1582"/>
    </location>
</feature>
<dbReference type="Pfam" id="PF07744">
    <property type="entry name" value="SPOC"/>
    <property type="match status" value="1"/>
</dbReference>
<dbReference type="InterPro" id="IPR034174">
    <property type="entry name" value="SHARP_RRM3"/>
</dbReference>
<evidence type="ECO:0000313" key="23">
    <source>
        <dbReference type="Proteomes" id="UP000327044"/>
    </source>
</evidence>
<feature type="domain" description="RRM" evidence="20">
    <location>
        <begin position="386"/>
        <end position="461"/>
    </location>
</feature>
<feature type="compositionally biased region" description="Low complexity" evidence="19">
    <location>
        <begin position="218"/>
        <end position="259"/>
    </location>
</feature>
<dbReference type="CDD" id="cd12350">
    <property type="entry name" value="RRM3_SHARP"/>
    <property type="match status" value="1"/>
</dbReference>
<feature type="region of interest" description="Disordered" evidence="19">
    <location>
        <begin position="2975"/>
        <end position="3093"/>
    </location>
</feature>
<feature type="compositionally biased region" description="Basic and acidic residues" evidence="19">
    <location>
        <begin position="2882"/>
        <end position="2902"/>
    </location>
</feature>
<evidence type="ECO:0000256" key="7">
    <source>
        <dbReference type="ARBA" id="ARBA00022884"/>
    </source>
</evidence>
<feature type="compositionally biased region" description="Basic and acidic residues" evidence="19">
    <location>
        <begin position="663"/>
        <end position="677"/>
    </location>
</feature>
<keyword evidence="5" id="KW-0597">Phosphoprotein</keyword>
<feature type="compositionally biased region" description="Basic and acidic residues" evidence="19">
    <location>
        <begin position="3179"/>
        <end position="3190"/>
    </location>
</feature>
<feature type="region of interest" description="Disordered" evidence="19">
    <location>
        <begin position="1302"/>
        <end position="1492"/>
    </location>
</feature>
<feature type="compositionally biased region" description="Basic residues" evidence="19">
    <location>
        <begin position="3040"/>
        <end position="3052"/>
    </location>
</feature>
<accession>A0A5N4AYA2</accession>
<evidence type="ECO:0000256" key="5">
    <source>
        <dbReference type="ARBA" id="ARBA00022553"/>
    </source>
</evidence>
<keyword evidence="7 18" id="KW-0694">RNA-binding</keyword>
<dbReference type="GO" id="GO:0005634">
    <property type="term" value="C:nucleus"/>
    <property type="evidence" value="ECO:0007669"/>
    <property type="project" value="UniProtKB-SubCell"/>
</dbReference>
<feature type="region of interest" description="Disordered" evidence="19">
    <location>
        <begin position="3794"/>
        <end position="3849"/>
    </location>
</feature>
<feature type="compositionally biased region" description="Pro residues" evidence="19">
    <location>
        <begin position="1100"/>
        <end position="1112"/>
    </location>
</feature>
<dbReference type="SUPFAM" id="SSF100939">
    <property type="entry name" value="SPOC domain-like"/>
    <property type="match status" value="1"/>
</dbReference>
<feature type="compositionally biased region" description="Basic and acidic residues" evidence="19">
    <location>
        <begin position="2017"/>
        <end position="2045"/>
    </location>
</feature>
<feature type="domain" description="RRM" evidence="20">
    <location>
        <begin position="284"/>
        <end position="362"/>
    </location>
</feature>
<comment type="caution">
    <text evidence="22">The sequence shown here is derived from an EMBL/GenBank/DDBJ whole genome shotgun (WGS) entry which is preliminary data.</text>
</comment>
<feature type="compositionally biased region" description="Basic and acidic residues" evidence="19">
    <location>
        <begin position="1184"/>
        <end position="1199"/>
    </location>
</feature>
<keyword evidence="6" id="KW-0677">Repeat</keyword>
<feature type="compositionally biased region" description="Basic and acidic residues" evidence="19">
    <location>
        <begin position="1622"/>
        <end position="1654"/>
    </location>
</feature>
<feature type="compositionally biased region" description="Polar residues" evidence="19">
    <location>
        <begin position="820"/>
        <end position="829"/>
    </location>
</feature>
<feature type="region of interest" description="Disordered" evidence="19">
    <location>
        <begin position="1059"/>
        <end position="1258"/>
    </location>
</feature>
<feature type="compositionally biased region" description="Polar residues" evidence="19">
    <location>
        <begin position="1146"/>
        <end position="1183"/>
    </location>
</feature>
<dbReference type="EMBL" id="VVIM01000002">
    <property type="protein sequence ID" value="KAB0802253.1"/>
    <property type="molecule type" value="Genomic_DNA"/>
</dbReference>
<dbReference type="FunFam" id="3.30.70.330:FF:000118">
    <property type="entry name" value="msx2-interacting protein-like isoform X1"/>
    <property type="match status" value="1"/>
</dbReference>
<feature type="compositionally biased region" description="Polar residues" evidence="19">
    <location>
        <begin position="2406"/>
        <end position="2421"/>
    </location>
</feature>
<feature type="compositionally biased region" description="Acidic residues" evidence="19">
    <location>
        <begin position="2457"/>
        <end position="2468"/>
    </location>
</feature>
<feature type="compositionally biased region" description="Polar residues" evidence="19">
    <location>
        <begin position="1059"/>
        <end position="1077"/>
    </location>
</feature>
<evidence type="ECO:0000256" key="12">
    <source>
        <dbReference type="ARBA" id="ARBA00023159"/>
    </source>
</evidence>
<feature type="region of interest" description="Disordered" evidence="19">
    <location>
        <begin position="584"/>
        <end position="629"/>
    </location>
</feature>
<feature type="compositionally biased region" description="Basic and acidic residues" evidence="19">
    <location>
        <begin position="2100"/>
        <end position="2124"/>
    </location>
</feature>
<feature type="region of interest" description="Disordered" evidence="19">
    <location>
        <begin position="1774"/>
        <end position="1907"/>
    </location>
</feature>
<dbReference type="GO" id="GO:0003677">
    <property type="term" value="F:DNA binding"/>
    <property type="evidence" value="ECO:0007669"/>
    <property type="project" value="UniProtKB-KW"/>
</dbReference>
<feature type="region of interest" description="Disordered" evidence="19">
    <location>
        <begin position="2915"/>
        <end position="2952"/>
    </location>
</feature>
<feature type="compositionally biased region" description="Basic and acidic residues" evidence="19">
    <location>
        <begin position="2842"/>
        <end position="2853"/>
    </location>
</feature>
<feature type="compositionally biased region" description="Basic and acidic residues" evidence="19">
    <location>
        <begin position="1778"/>
        <end position="1790"/>
    </location>
</feature>
<evidence type="ECO:0000256" key="17">
    <source>
        <dbReference type="ARBA" id="ARBA00078128"/>
    </source>
</evidence>
<evidence type="ECO:0000256" key="15">
    <source>
        <dbReference type="ARBA" id="ARBA00069486"/>
    </source>
</evidence>
<dbReference type="InParanoid" id="A0A5N4AYA2"/>
<feature type="region of interest" description="Disordered" evidence="19">
    <location>
        <begin position="1597"/>
        <end position="1760"/>
    </location>
</feature>
<keyword evidence="8" id="KW-0914">Notch signaling pathway</keyword>
<feature type="compositionally biased region" description="Polar residues" evidence="19">
    <location>
        <begin position="92"/>
        <end position="115"/>
    </location>
</feature>
<comment type="similarity">
    <text evidence="2">Belongs to the RRM Spen family.</text>
</comment>
<dbReference type="InterPro" id="IPR012677">
    <property type="entry name" value="Nucleotide-bd_a/b_plait_sf"/>
</dbReference>
<dbReference type="GO" id="GO:0007219">
    <property type="term" value="P:Notch signaling pathway"/>
    <property type="evidence" value="ECO:0007669"/>
    <property type="project" value="UniProtKB-KW"/>
</dbReference>
<dbReference type="FunFam" id="3.30.70.330:FF:000088">
    <property type="entry name" value="msx2-interacting protein-like isoform X1"/>
    <property type="match status" value="1"/>
</dbReference>
<dbReference type="GO" id="GO:0003714">
    <property type="term" value="F:transcription corepressor activity"/>
    <property type="evidence" value="ECO:0007669"/>
    <property type="project" value="UniProtKB-ARBA"/>
</dbReference>
<evidence type="ECO:0000256" key="4">
    <source>
        <dbReference type="ARBA" id="ARBA00022491"/>
    </source>
</evidence>
<feature type="compositionally biased region" description="Basic and acidic residues" evidence="19">
    <location>
        <begin position="2977"/>
        <end position="3018"/>
    </location>
</feature>
<feature type="region of interest" description="Disordered" evidence="19">
    <location>
        <begin position="3154"/>
        <end position="3190"/>
    </location>
</feature>
<feature type="compositionally biased region" description="Basic and acidic residues" evidence="19">
    <location>
        <begin position="1819"/>
        <end position="1832"/>
    </location>
</feature>
<feature type="compositionally biased region" description="Basic and acidic residues" evidence="19">
    <location>
        <begin position="1801"/>
        <end position="1811"/>
    </location>
</feature>
<dbReference type="SMART" id="SM00360">
    <property type="entry name" value="RRM"/>
    <property type="match status" value="4"/>
</dbReference>
<organism evidence="22 23">
    <name type="scientific">Photinus pyralis</name>
    <name type="common">Common eastern firefly</name>
    <name type="synonym">Lampyris pyralis</name>
    <dbReference type="NCBI Taxonomy" id="7054"/>
    <lineage>
        <taxon>Eukaryota</taxon>
        <taxon>Metazoa</taxon>
        <taxon>Ecdysozoa</taxon>
        <taxon>Arthropoda</taxon>
        <taxon>Hexapoda</taxon>
        <taxon>Insecta</taxon>
        <taxon>Pterygota</taxon>
        <taxon>Neoptera</taxon>
        <taxon>Endopterygota</taxon>
        <taxon>Coleoptera</taxon>
        <taxon>Polyphaga</taxon>
        <taxon>Elateriformia</taxon>
        <taxon>Elateroidea</taxon>
        <taxon>Lampyridae</taxon>
        <taxon>Lampyrinae</taxon>
        <taxon>Photinus</taxon>
    </lineage>
</organism>
<dbReference type="PROSITE" id="PS50917">
    <property type="entry name" value="SPOC"/>
    <property type="match status" value="1"/>
</dbReference>
<feature type="compositionally biased region" description="Polar residues" evidence="19">
    <location>
        <begin position="173"/>
        <end position="192"/>
    </location>
</feature>
<evidence type="ECO:0000256" key="11">
    <source>
        <dbReference type="ARBA" id="ARBA00023125"/>
    </source>
</evidence>
<feature type="compositionally biased region" description="Basic and acidic residues" evidence="19">
    <location>
        <begin position="1208"/>
        <end position="1258"/>
    </location>
</feature>
<evidence type="ECO:0000259" key="21">
    <source>
        <dbReference type="PROSITE" id="PS50917"/>
    </source>
</evidence>
<feature type="compositionally biased region" description="Basic and acidic residues" evidence="19">
    <location>
        <begin position="2206"/>
        <end position="2238"/>
    </location>
</feature>
<keyword evidence="3" id="KW-0488">Methylation</keyword>
<evidence type="ECO:0000256" key="16">
    <source>
        <dbReference type="ARBA" id="ARBA00075118"/>
    </source>
</evidence>
<dbReference type="Gene3D" id="3.30.70.330">
    <property type="match status" value="4"/>
</dbReference>
<feature type="compositionally biased region" description="Basic and acidic residues" evidence="19">
    <location>
        <begin position="1928"/>
        <end position="1953"/>
    </location>
</feature>
<feature type="compositionally biased region" description="Basic and acidic residues" evidence="19">
    <location>
        <begin position="2860"/>
        <end position="2873"/>
    </location>
</feature>
<evidence type="ECO:0000256" key="14">
    <source>
        <dbReference type="ARBA" id="ARBA00023242"/>
    </source>
</evidence>
<feature type="domain" description="RRM" evidence="20">
    <location>
        <begin position="465"/>
        <end position="537"/>
    </location>
</feature>
<keyword evidence="11" id="KW-0238">DNA-binding</keyword>
<feature type="domain" description="SPOC" evidence="21">
    <location>
        <begin position="3935"/>
        <end position="4103"/>
    </location>
</feature>
<feature type="region of interest" description="Disordered" evidence="19">
    <location>
        <begin position="880"/>
        <end position="943"/>
    </location>
</feature>
<feature type="compositionally biased region" description="Basic residues" evidence="19">
    <location>
        <begin position="2002"/>
        <end position="2015"/>
    </location>
</feature>
<dbReference type="InterPro" id="IPR034173">
    <property type="entry name" value="SHARP_RRM2"/>
</dbReference>
<feature type="compositionally biased region" description="Basic and acidic residues" evidence="19">
    <location>
        <begin position="3282"/>
        <end position="3291"/>
    </location>
</feature>
<dbReference type="Pfam" id="PF00076">
    <property type="entry name" value="RRM_1"/>
    <property type="match status" value="3"/>
</dbReference>
<dbReference type="CDD" id="cd12349">
    <property type="entry name" value="RRM2_SHARP"/>
    <property type="match status" value="1"/>
</dbReference>
<evidence type="ECO:0000256" key="19">
    <source>
        <dbReference type="SAM" id="MobiDB-lite"/>
    </source>
</evidence>
<feature type="region of interest" description="Disordered" evidence="19">
    <location>
        <begin position="88"/>
        <end position="278"/>
    </location>
</feature>
<feature type="region of interest" description="Disordered" evidence="19">
    <location>
        <begin position="2346"/>
        <end position="2380"/>
    </location>
</feature>
<keyword evidence="13" id="KW-0804">Transcription</keyword>
<evidence type="ECO:0000256" key="18">
    <source>
        <dbReference type="PROSITE-ProRule" id="PRU00176"/>
    </source>
</evidence>
<feature type="compositionally biased region" description="Basic and acidic residues" evidence="19">
    <location>
        <begin position="2075"/>
        <end position="2090"/>
    </location>
</feature>
<feature type="compositionally biased region" description="Basic and acidic residues" evidence="19">
    <location>
        <begin position="116"/>
        <end position="158"/>
    </location>
</feature>
<dbReference type="InterPro" id="IPR012921">
    <property type="entry name" value="SPOC_C"/>
</dbReference>
<feature type="compositionally biased region" description="Basic and acidic residues" evidence="19">
    <location>
        <begin position="1551"/>
        <end position="1580"/>
    </location>
</feature>
<feature type="compositionally biased region" description="Basic and acidic residues" evidence="19">
    <location>
        <begin position="2262"/>
        <end position="2283"/>
    </location>
</feature>
<dbReference type="InterPro" id="IPR035979">
    <property type="entry name" value="RBD_domain_sf"/>
</dbReference>
<feature type="compositionally biased region" description="Basic residues" evidence="19">
    <location>
        <begin position="3234"/>
        <end position="3245"/>
    </location>
</feature>
<proteinExistence type="inferred from homology"/>
<feature type="compositionally biased region" description="Low complexity" evidence="19">
    <location>
        <begin position="920"/>
        <end position="931"/>
    </location>
</feature>
<feature type="compositionally biased region" description="Basic and acidic residues" evidence="19">
    <location>
        <begin position="2930"/>
        <end position="2951"/>
    </location>
</feature>
<feature type="compositionally biased region" description="Low complexity" evidence="19">
    <location>
        <begin position="588"/>
        <end position="602"/>
    </location>
</feature>
<feature type="compositionally biased region" description="Basic and acidic residues" evidence="19">
    <location>
        <begin position="2056"/>
        <end position="2065"/>
    </location>
</feature>
<feature type="compositionally biased region" description="Basic and acidic residues" evidence="19">
    <location>
        <begin position="2133"/>
        <end position="2149"/>
    </location>
</feature>
<dbReference type="FunCoup" id="A0A5N4AYA2">
    <property type="interactions" value="440"/>
</dbReference>
<keyword evidence="4" id="KW-0678">Repressor</keyword>
<dbReference type="SUPFAM" id="SSF54928">
    <property type="entry name" value="RNA-binding domain, RBD"/>
    <property type="match status" value="2"/>
</dbReference>
<protein>
    <recommendedName>
        <fullName evidence="15">Msx2-interacting protein</fullName>
    </recommendedName>
    <alternativeName>
        <fullName evidence="16">SMART/HDAC1-associated repressor protein</fullName>
    </alternativeName>
    <alternativeName>
        <fullName evidence="17">SPEN homolog</fullName>
    </alternativeName>
</protein>
<evidence type="ECO:0000256" key="6">
    <source>
        <dbReference type="ARBA" id="ARBA00022737"/>
    </source>
</evidence>
<feature type="region of interest" description="Disordered" evidence="19">
    <location>
        <begin position="2399"/>
        <end position="2501"/>
    </location>
</feature>
<feature type="region of interest" description="Disordered" evidence="19">
    <location>
        <begin position="1928"/>
        <end position="2330"/>
    </location>
</feature>
<sequence length="4103" mass="460696">MVRETRHLWVGNLPDNIREDRIREHFKRYGRVQSVKLLPRSVKEETGETTTACTVAFMDIKSASKAHTAEHKIDEKTLTTEYYEPAAIPSAASPQNTNSTYATSPGSIRFTNNHGTTEEHGNFPERFYERNNSRVTDAEYIRRTSYHDGRGRNRDRGYRNGPYNNVIDRHRPLNSTWSYDSSRSYNSETGYGTTTSDTNDRRSSDSQSTKKKTKSRSGSRSISPSGSTSSRSPTRSRSQSSSSSSSSTTSHASSSTSSPKSRRVALSGNASHQPVVHSDDRRPLAICVRNLPLRSSDTSLKDGLFHEYKKHGKVTWVKIVGQGAERHAIVCFKKPEDVDKALEVSYDKLFFGCKIEVAPYQGYDVDDNELRPYEAEIDEFHPKATRTLFIGNLEKDVTASDLRKHFDQFGEIIEIDIKKQGAVSSYAFCQYSDIISVVKAIRAMDGEHLGNNRIKLGFGKSMPTNCVWLDGVVDSVNEKYLTLQFDSFGPITEVKIDRDKGQGLIFYDQVVNAQAAVAKMRGVNMRGRKMQVDFASRECQEAFYEHLEKQGHTTDRTNFEDRTAAVRTFDVAVPTATTRFARYETPTRPRTASYSSRTSATTGQCNATSTVHSPSTPGSVTPRGSGSRSRLARFAEYYDQGVTEYGERRYRSYDEYSQGSAASHEDGYEHEYPFNRESPSHIDSLESRSLQHNTEVTLTFAPPDIRNLQKERYHLLEQLEDYPSSGDELVSPKKRIRLDILEGAAASDVIIEANRDHRKVMEIRRTSDGSLKHHSRRPSVDSKHGVGIDRIAYMPHAVCKRRKTAGSDSSSKIQHHELSGSESVGSSRPGTPLCDEKPDFPTEPRRIPREREGPISLPLPRFAAQVLGKGNVSVAGIKGQKDNVLSSPPPAATSPRVSTPLTPSLAQVPPPASPPPRPPSLSSNSSDSDITPPSPSLDERIRSLDEKYEKWSGSRAVSAAGSEALAKLDASASERFRFSYKLLDLDLKELQPSEIVKSVLAKPSVFDEDSKRLENVGEKYEINLFPKTPTTPSVQTTVPVTPLPPVQPPVPKVATTTAQLPKTPTIQSPRSSGSNIPTAKGLQYPFPSHPPLQTVISAPSTPPVQTPQPLPPTSTSRVSSHGDNRLKLCANNSSSGDSRTSSKLSVNRSSLAVTNSTQSNSSKNGVNIPVNPSDNATVSSNADTKVKSARDKVANRRDSTSSGGSPRGEIRNRRNSESSSGRRSDVGDKQSDNCDTACDRKSDEKEKGELQRIENERLEKERLEKEILERERLEQERLEKERLEKERLERERIEKERLEKERAEKERLEKEKVEKERLEREFQREREEKERKEREEREKREREEQERIEREKKERREKEERERREREERERKEKEEQERMERERKREEERKHKEDNHEKRRDEHRHRDNHGDSKHKDTTERNTKESRTKDTSNELSRKDTIDSKNNHENKNNHESREIRRDEKSKHHQDRDSEKKRDSCKENRENNLHDKIVNIVNEVKENSKPIESRHFSIDIEKSKVDIGRRKERNNSLPANLGSKRRLSSQDSFEGIDEIKKIKLSQDHRKISDRRDSKDIRSDEKVKVKHKNNIAKIIEDKLRHEKLNSVKEVKDRDKEEKHKHKQKTDKQKSKEKIREKDSPISKVPSKDSSIDKDFLARLDLQSTEDSERMRQRKESKEKRKQETVELEERKSEEHRKTEDRKKEKRASTERKSRDENPCSKSEEKKNSKKERIRKVTSSDAATDSDEPKKQPHSIFDIVDDEPAYISMYDKVKARSCKNMQKQEEEKRQEKLKAKFNQLKQSRAKREEKKRSTSWDEDSDSEHERREHTKSEKSRKSSKALITSSDDDTVSSRSKQRKKRDLYTDSDSDKHRPSKIDHVETSEDETVKSKKSSKSRIASDSSGDDFKTLRDYKMKSQIYSDSELDNLFIDLEEKSHKKVKDEDKYIKKEKRNKQELTSEQISVQIFGESPIPETKSESAYDNSRIFGDVSSAEETHETKKEKSDTHRKRKKKQKRQKHSLTSEDDTKLELTVELIKDESIERMKNSEKKRQHSKKDKKKDKCKDETKHKDKSRKSKKSKSELGKSDTKRDGKMENIFGSFSDDSEHGGKDPERSDHSFLDRFGDDKLQMYPSDSDSISHIEKELHKSEQRKEEHKKRKEKRRREKEKRMREEEINENSMDYIDMGKQLEANIKDDSDDILDTTTTSVKSEQEERNEDSFRFTDGDEISEVKVEVDRKEVREKKKKRKKSKEEKHKHHHHHHDKNKLKSPEIKKEFELSAEVVDEKPSLSSPSLPSILELSSPPLNKPSSPVSAEISPPKEKKRDKLIPGFGSEIDEKVHETAIKSISEFKSPKPEVSGEVTEEPVKVEKAEAAEEKPRVVISQEETEDAVAALLGESFGGNEYAGCYSDDQQNLDSSEQDTNVPEVNIAEDLEEMRQAVQSLNSSDLEIKPDTPQSENDLQIDTDTEEPEETPVRYDQPPKTPDLVDAAPHVPKTPDLPSSYYRDNQKATTLVIKATSLSSPPSLTPIKPMVLPQLKAESKPVLEAPAVVSKPTAQEIKPEEPKVERKPVEVEVPSLNAIKTAPFTTRPFTQPVITLSEKPQVPAVTVQSKPEPLQSFVDAKVFSPTIPAVKQPPIAIPYSTTIHLQYSSAPKPSSTVATPAPTTTISFNRLPITPVMMTKSFQQTVSLPQPITAKSDFLGSATDQQHKGIHQTPQPPSPYILNSQSRMLVQTIPRTPPSHAAPKPIPSVTYTPYSYTPPVVSKEVVPDNPKPLPELPRLIPSSYPTTYTPTPHVPPATISPQVTVPPKPVEVKPVIQETPALASLSSCTPPVTVAQPQPPSNTEEAKPEPKKEPEPPPLPKAEIEEKHPVEKQEIVETPQVEPPQDKPEIKLEAKAESAEPETKVELETISVIKKIERFDDDKGETESVESDVSKERTDLASKDDGLDSKEDSDYWSAKEVNIDSVIQKVEALCSADELSDRSSEIGKDDWFEHDMKTSEEAKTEIPEESKVENSSDELKMVISEVTEEEEHSEEKEMPIRGGRRGGRARGRKTRGADRGGVQTRRTKVIKDEVVPSNPTSIVVSKRGGRGGRCKNERKTLKCELENSDIYEFRDDTDENKDRPRLILTIKSPVTPTPNSAAVTPAAVVKEVVAAKESVSPKPVETKEEFVSPTNTRKSRRLQERDVSRNTVDDTIEDVIRNTVVTRAAGPVATPLQMRRSARQTASKVIQESPRKSPRGAARRKDRRASDTTDDSCEEKSVKPETPSDVEVAKPPTTVPMKGPVEEEKVELPKEKPHEGLKAAMLRRVKGEMNQQEPMTLIDPVTGLLTPMRECEEGRYIPISGTNQLQAAALKLAKLPATQPPVTQPSSIVKPLEAVAQSVITTSPVIQQQKPPQSLKAHVLQSQVTRVVVSQPQVQKLVSSAPAVSQPSYIGKPNVPISQHLNISVSSPSLSPAHISPRPSPQPNITKSMHALPPGLKVIQQPAPPSPNQPAVPPHKQQHILQPVNKQQPQVTISKGHHVPVALSNTNQQIVNTQLAHMKQIVGKGPVIKPHGLHPQPQILTGAVASPPLKHHANPQQIPGANTGRLIQGSASVPSASAKGSMEPPKVEVSMGGCVMVPHPSSSPQGQQRHVLQTGLPITAFEASLHGERNVYNRSRSPPPAHQNSPSPQGEAMTHFPPGSVKLRAPHDLLPAHYMHPQHVMYQQYLRQSYHMPSRSPLVTGNVEKAGDGQEGEEAPVELRRPGSVGLALTGRSPAVPLSLQSPHDRTTDSPQLGQVYNMHNSRLHYHPGRYYEQATEPPPAHRPLTSHSSLAALGNDRPLSHIGSLNTPDRPLGSHLPPERSLSSHLPQERTLATSHITTLGVPDRPISTHIPPERPLSSSHGFPLGTGLGAAGNLMGAVARHVGAEAPASQRGLQAATPPHASQVPPQAESLLMLLKQYPCMWQGLLALKNDQAAVQMYFVSGNDQVAKCSLPKNTDGSTPPLRIFQRMRLEPPQVEGVARKMQMENEHCMLLALPCGHDHMDVLKQSTNLSTGFITYLQQKQAAGIINVAAPGTTQPPAYVVHIFPSCDFVNENLRRIAPNLLERVSDIAHLLIVITTV</sequence>
<feature type="compositionally biased region" description="Basic residues" evidence="19">
    <location>
        <begin position="2150"/>
        <end position="2162"/>
    </location>
</feature>
<feature type="region of interest" description="Disordered" evidence="19">
    <location>
        <begin position="657"/>
        <end position="677"/>
    </location>
</feature>
<feature type="compositionally biased region" description="Polar residues" evidence="19">
    <location>
        <begin position="603"/>
        <end position="628"/>
    </location>
</feature>
<evidence type="ECO:0000256" key="1">
    <source>
        <dbReference type="ARBA" id="ARBA00004123"/>
    </source>
</evidence>
<reference evidence="22 23" key="1">
    <citation type="journal article" date="2018" name="Elife">
        <title>Firefly genomes illuminate parallel origins of bioluminescence in beetles.</title>
        <authorList>
            <person name="Fallon T.R."/>
            <person name="Lower S.E."/>
            <person name="Chang C.H."/>
            <person name="Bessho-Uehara M."/>
            <person name="Martin G.J."/>
            <person name="Bewick A.J."/>
            <person name="Behringer M."/>
            <person name="Debat H.J."/>
            <person name="Wong I."/>
            <person name="Day J.C."/>
            <person name="Suvorov A."/>
            <person name="Silva C.J."/>
            <person name="Stanger-Hall K.F."/>
            <person name="Hall D.W."/>
            <person name="Schmitz R.J."/>
            <person name="Nelson D.R."/>
            <person name="Lewis S.M."/>
            <person name="Shigenobu S."/>
            <person name="Bybee S.M."/>
            <person name="Larracuente A.M."/>
            <person name="Oba Y."/>
            <person name="Weng J.K."/>
        </authorList>
    </citation>
    <scope>NUCLEOTIDE SEQUENCE [LARGE SCALE GENOMIC DNA]</scope>
    <source>
        <strain evidence="22">1611_PpyrPB1</strain>
        <tissue evidence="22">Whole body</tissue>
    </source>
</reference>
<evidence type="ECO:0000259" key="20">
    <source>
        <dbReference type="PROSITE" id="PS50102"/>
    </source>
</evidence>
<feature type="region of interest" description="Disordered" evidence="19">
    <location>
        <begin position="2821"/>
        <end position="2902"/>
    </location>
</feature>
<feature type="compositionally biased region" description="Pro residues" evidence="19">
    <location>
        <begin position="908"/>
        <end position="919"/>
    </location>
</feature>
<evidence type="ECO:0000256" key="3">
    <source>
        <dbReference type="ARBA" id="ARBA00022481"/>
    </source>
</evidence>
<evidence type="ECO:0000313" key="22">
    <source>
        <dbReference type="EMBL" id="KAB0802253.1"/>
    </source>
</evidence>
<feature type="compositionally biased region" description="Basic and acidic residues" evidence="19">
    <location>
        <begin position="1663"/>
        <end position="1723"/>
    </location>
</feature>
<keyword evidence="12" id="KW-0010">Activator</keyword>
<gene>
    <name evidence="22" type="ORF">PPYR_04439</name>
</gene>
<feature type="region of interest" description="Disordered" evidence="19">
    <location>
        <begin position="764"/>
        <end position="787"/>
    </location>
</feature>
<keyword evidence="10" id="KW-0175">Coiled coil</keyword>
<keyword evidence="14" id="KW-0539">Nucleus</keyword>
<comment type="subcellular location">
    <subcellularLocation>
        <location evidence="1">Nucleus</location>
    </subcellularLocation>
</comment>
<feature type="compositionally biased region" description="Low complexity" evidence="19">
    <location>
        <begin position="1133"/>
        <end position="1145"/>
    </location>
</feature>
<evidence type="ECO:0000256" key="8">
    <source>
        <dbReference type="ARBA" id="ARBA00022976"/>
    </source>
</evidence>